<dbReference type="SUPFAM" id="SSF51126">
    <property type="entry name" value="Pectin lyase-like"/>
    <property type="match status" value="1"/>
</dbReference>
<dbReference type="SMART" id="SM00635">
    <property type="entry name" value="BID_2"/>
    <property type="match status" value="1"/>
</dbReference>
<feature type="signal peptide" evidence="2">
    <location>
        <begin position="1"/>
        <end position="25"/>
    </location>
</feature>
<keyword evidence="1" id="KW-0677">Repeat</keyword>
<organism evidence="4 5">
    <name type="scientific">Intestinimonas massiliensis</name>
    <name type="common">ex Afouda et al. 2020</name>
    <dbReference type="NCBI Taxonomy" id="1673721"/>
    <lineage>
        <taxon>Bacteria</taxon>
        <taxon>Bacillati</taxon>
        <taxon>Bacillota</taxon>
        <taxon>Clostridia</taxon>
        <taxon>Eubacteriales</taxon>
        <taxon>Intestinimonas</taxon>
    </lineage>
</organism>
<name>A0AAW5JVJ3_9FIRM</name>
<comment type="caution">
    <text evidence="4">The sequence shown here is derived from an EMBL/GenBank/DDBJ whole genome shotgun (WGS) entry which is preliminary data.</text>
</comment>
<feature type="domain" description="SLH" evidence="3">
    <location>
        <begin position="1174"/>
        <end position="1232"/>
    </location>
</feature>
<protein>
    <submittedName>
        <fullName evidence="4">S-layer homology domain-containing protein</fullName>
    </submittedName>
</protein>
<feature type="domain" description="SLH" evidence="3">
    <location>
        <begin position="1234"/>
        <end position="1297"/>
    </location>
</feature>
<evidence type="ECO:0000256" key="1">
    <source>
        <dbReference type="ARBA" id="ARBA00022737"/>
    </source>
</evidence>
<gene>
    <name evidence="4" type="ORF">NE579_12255</name>
</gene>
<dbReference type="InterPro" id="IPR011050">
    <property type="entry name" value="Pectin_lyase_fold/virulence"/>
</dbReference>
<dbReference type="Pfam" id="PF00395">
    <property type="entry name" value="SLH"/>
    <property type="match status" value="3"/>
</dbReference>
<dbReference type="SUPFAM" id="SSF49373">
    <property type="entry name" value="Invasin/intimin cell-adhesion fragments"/>
    <property type="match status" value="1"/>
</dbReference>
<proteinExistence type="predicted"/>
<reference evidence="4" key="1">
    <citation type="submission" date="2022-06" db="EMBL/GenBank/DDBJ databases">
        <title>Isolation of gut microbiota from human fecal samples.</title>
        <authorList>
            <person name="Pamer E.G."/>
            <person name="Barat B."/>
            <person name="Waligurski E."/>
            <person name="Medina S."/>
            <person name="Paddock L."/>
            <person name="Mostad J."/>
        </authorList>
    </citation>
    <scope>NUCLEOTIDE SEQUENCE</scope>
    <source>
        <strain evidence="4">DFI.9.91</strain>
    </source>
</reference>
<evidence type="ECO:0000313" key="4">
    <source>
        <dbReference type="EMBL" id="MCQ4771230.1"/>
    </source>
</evidence>
<accession>A0AAW5JVJ3</accession>
<feature type="domain" description="SLH" evidence="3">
    <location>
        <begin position="1300"/>
        <end position="1358"/>
    </location>
</feature>
<dbReference type="RefSeq" id="WP_256304462.1">
    <property type="nucleotide sequence ID" value="NZ_JANFYS010000026.1"/>
</dbReference>
<feature type="chain" id="PRO_5043890737" evidence="2">
    <location>
        <begin position="26"/>
        <end position="1358"/>
    </location>
</feature>
<dbReference type="Pfam" id="PF18998">
    <property type="entry name" value="Flg_new_2"/>
    <property type="match status" value="1"/>
</dbReference>
<dbReference type="Pfam" id="PF02368">
    <property type="entry name" value="Big_2"/>
    <property type="match status" value="1"/>
</dbReference>
<dbReference type="InterPro" id="IPR003343">
    <property type="entry name" value="Big_2"/>
</dbReference>
<dbReference type="Gene3D" id="2.60.40.1080">
    <property type="match status" value="1"/>
</dbReference>
<dbReference type="InterPro" id="IPR008964">
    <property type="entry name" value="Invasin/intimin_cell_adhesion"/>
</dbReference>
<sequence length="1358" mass="140216">MKRRLIASLLAVCLVAGLLPTVALAAEGKPGEENAPGCAELEGCVGEAHGEDCSLYVPPAADAPNQSATEQVQGLIDALPEAGVPGVPTETGDGLTGNGTKSDPYIVKTAGLAALSQLLQNGTEDTVYLEAGEDITLSQGQYIEIPANCTIDLDFNGHTLTKSEVADQAPIENKGTLTLRGNGGINGANRCVNNYCSLTVEGGTYTTTEHSGGTAIRSTSADTVTVFNGGEVKAANYAVYNYGKMTVNGGKFSSDACNHRGTWAYAFSSEGELIFNNGEVTGVQGALSVHGGHGTINNGTFKTVKCEDPSCTGSNGSTTFYALYCAGEVGEVECDVYGGNFLTEGNYSAALLGNDNTGGDGGINAKAAVNVYGGTFTAPEGIPGLKVSPETAATSIIHGGSYSKLEETVAQYVDPACKTTVDGGKTVIAARVETDADAVAKAGDKVYASLQAAINEGGEVTLLKSIKESVTVPADKTVILNLNNCTLENLEGQHTITVSLSGSLTIEGHGTVDNISHAKAAVYNNGTIVLSGGTFTRSKENGTTATENGGNSFYNIVNHGIMTIKEGVSVSQSGGYSSMIENGYYNYSNEHQDGTNASEPSLTINGGNFSGGLNTVKNDDNGKLTINGGTFTNSKQAVVLNWNEAEINGGTLDGSQASHAVILNGGGNNTINKGKLSITGGSFDGGTKPVLAAMNNDPSYLNKNNISVTNGTFSDQSVKDFIPEGSQLTTTEDGKFVLAPASGSVAAVGNQGYQTLAEAINAAKDGDTVKLLQSAAGGGVVFGNTPARKLTIDLGENTYTVTNPTVGSPGTETNGFQLLKGNTITFINGTVKAGSAAKILFQNYCDLTLKNVTMDCRQSSQCQYVVSNNHGDTVIEDSKIYAAEGQMAFDVFYWPQNGYGDGVSVTVKGSSEIIGTVEYSSDGTDSGKTGVAEKAKLNIEGGSFKGMISTSNLGTDGKTGIQISGGTFDHEIPSAYCAENFAPVKNSDGTYSVMKPSVSLPQAASVRRGNTTALTATVTPAGSVVTQVWKSENEAIATVDENGKVTGIAAGEATITVIIKAEEKVLGSATCAITVYTGSSSGGGGSSSSTYSITVSSGVKHGSVSVSPKSATKGSTVTITVKPDSGYELDDLTVTDQSGDAVKLTKKSDTQYTFTMPASKVEITVSFAEEPALTTLPFLDVQTGDWFYDAVMFVYGEGMMNGTSSTTFSPDATTTRGMIVTILHRLAGSPASRESADFLDVPAGQYYSEAVAWASENGIVNGYDDGNFGPDDTITREQMAAILYRYAGFQGYDMSAKADLSGFSDAGTVSGYAQEAIRWANAAGLVSGTSTTTISPKAGATRAQVAAILMRFCENVVK</sequence>
<evidence type="ECO:0000256" key="2">
    <source>
        <dbReference type="SAM" id="SignalP"/>
    </source>
</evidence>
<dbReference type="PROSITE" id="PS51272">
    <property type="entry name" value="SLH"/>
    <property type="match status" value="3"/>
</dbReference>
<dbReference type="InterPro" id="IPR044060">
    <property type="entry name" value="Bacterial_rp_domain"/>
</dbReference>
<evidence type="ECO:0000313" key="5">
    <source>
        <dbReference type="Proteomes" id="UP001204562"/>
    </source>
</evidence>
<dbReference type="InterPro" id="IPR001119">
    <property type="entry name" value="SLH_dom"/>
</dbReference>
<dbReference type="EMBL" id="JANFYS010000026">
    <property type="protein sequence ID" value="MCQ4771230.1"/>
    <property type="molecule type" value="Genomic_DNA"/>
</dbReference>
<evidence type="ECO:0000259" key="3">
    <source>
        <dbReference type="PROSITE" id="PS51272"/>
    </source>
</evidence>
<keyword evidence="2" id="KW-0732">Signal</keyword>
<dbReference type="Proteomes" id="UP001204562">
    <property type="component" value="Unassembled WGS sequence"/>
</dbReference>